<proteinExistence type="predicted"/>
<keyword evidence="2" id="KW-1185">Reference proteome</keyword>
<sequence>MTVRQKLAPGPPFWHALTDRRDMPALPGGGFGGREPLGRYQGCVWGFPVSPIVSGSGRAFKDQDGPIRDAQPPFRWGISVRRGHRETRARVGASASNRYALLISQRPTTVLGWT</sequence>
<gene>
    <name evidence="1" type="ORF">Snoj_46420</name>
</gene>
<evidence type="ECO:0000313" key="2">
    <source>
        <dbReference type="Proteomes" id="UP000613974"/>
    </source>
</evidence>
<dbReference type="EMBL" id="BNEC01000005">
    <property type="protein sequence ID" value="GHI70724.1"/>
    <property type="molecule type" value="Genomic_DNA"/>
</dbReference>
<dbReference type="Proteomes" id="UP000613974">
    <property type="component" value="Unassembled WGS sequence"/>
</dbReference>
<protein>
    <submittedName>
        <fullName evidence="1">Uncharacterized protein</fullName>
    </submittedName>
</protein>
<reference evidence="2" key="1">
    <citation type="submission" date="2023-07" db="EMBL/GenBank/DDBJ databases">
        <title>Whole genome shotgun sequence of Streptomyces nojiriensis NBRC 13794.</title>
        <authorList>
            <person name="Komaki H."/>
            <person name="Tamura T."/>
        </authorList>
    </citation>
    <scope>NUCLEOTIDE SEQUENCE [LARGE SCALE GENOMIC DNA]</scope>
    <source>
        <strain evidence="2">NBRC 13794</strain>
    </source>
</reference>
<evidence type="ECO:0000313" key="1">
    <source>
        <dbReference type="EMBL" id="GHI70724.1"/>
    </source>
</evidence>
<organism evidence="1 2">
    <name type="scientific">Streptomyces nojiriensis</name>
    <dbReference type="NCBI Taxonomy" id="66374"/>
    <lineage>
        <taxon>Bacteria</taxon>
        <taxon>Bacillati</taxon>
        <taxon>Actinomycetota</taxon>
        <taxon>Actinomycetes</taxon>
        <taxon>Kitasatosporales</taxon>
        <taxon>Streptomycetaceae</taxon>
        <taxon>Streptomyces</taxon>
    </lineage>
</organism>
<name>A0ABQ3SRG6_9ACTN</name>
<accession>A0ABQ3SRG6</accession>
<comment type="caution">
    <text evidence="1">The sequence shown here is derived from an EMBL/GenBank/DDBJ whole genome shotgun (WGS) entry which is preliminary data.</text>
</comment>